<sequence length="15" mass="1823">MKSPQESLKRPMLMF</sequence>
<name>A0A0E9XA03_ANGAN</name>
<organism evidence="1">
    <name type="scientific">Anguilla anguilla</name>
    <name type="common">European freshwater eel</name>
    <name type="synonym">Muraena anguilla</name>
    <dbReference type="NCBI Taxonomy" id="7936"/>
    <lineage>
        <taxon>Eukaryota</taxon>
        <taxon>Metazoa</taxon>
        <taxon>Chordata</taxon>
        <taxon>Craniata</taxon>
        <taxon>Vertebrata</taxon>
        <taxon>Euteleostomi</taxon>
        <taxon>Actinopterygii</taxon>
        <taxon>Neopterygii</taxon>
        <taxon>Teleostei</taxon>
        <taxon>Anguilliformes</taxon>
        <taxon>Anguillidae</taxon>
        <taxon>Anguilla</taxon>
    </lineage>
</organism>
<proteinExistence type="predicted"/>
<evidence type="ECO:0000313" key="1">
    <source>
        <dbReference type="EMBL" id="JAH99434.1"/>
    </source>
</evidence>
<accession>A0A0E9XA03</accession>
<protein>
    <submittedName>
        <fullName evidence="1">Uncharacterized protein</fullName>
    </submittedName>
</protein>
<dbReference type="EMBL" id="GBXM01009143">
    <property type="protein sequence ID" value="JAH99434.1"/>
    <property type="molecule type" value="Transcribed_RNA"/>
</dbReference>
<reference evidence="1" key="2">
    <citation type="journal article" date="2015" name="Fish Shellfish Immunol.">
        <title>Early steps in the European eel (Anguilla anguilla)-Vibrio vulnificus interaction in the gills: Role of the RtxA13 toxin.</title>
        <authorList>
            <person name="Callol A."/>
            <person name="Pajuelo D."/>
            <person name="Ebbesson L."/>
            <person name="Teles M."/>
            <person name="MacKenzie S."/>
            <person name="Amaro C."/>
        </authorList>
    </citation>
    <scope>NUCLEOTIDE SEQUENCE</scope>
</reference>
<reference evidence="1" key="1">
    <citation type="submission" date="2014-11" db="EMBL/GenBank/DDBJ databases">
        <authorList>
            <person name="Amaro Gonzalez C."/>
        </authorList>
    </citation>
    <scope>NUCLEOTIDE SEQUENCE</scope>
</reference>